<feature type="transmembrane region" description="Helical" evidence="1">
    <location>
        <begin position="109"/>
        <end position="130"/>
    </location>
</feature>
<protein>
    <submittedName>
        <fullName evidence="3">Putative membrane protein</fullName>
    </submittedName>
</protein>
<evidence type="ECO:0000259" key="2">
    <source>
        <dbReference type="Pfam" id="PF26243"/>
    </source>
</evidence>
<dbReference type="KEGG" id="hara:AArcS_0747"/>
<gene>
    <name evidence="3" type="ORF">AArcS_0747</name>
</gene>
<dbReference type="InterPro" id="IPR058369">
    <property type="entry name" value="DUF8056"/>
</dbReference>
<proteinExistence type="predicted"/>
<sequence length="179" mass="18838">MTDAATDGTATESGSRSILRRSYGRTVRASDSLLLRSYAVVSALVGLFMVALVLLGLPIWIAQTEGSTATNMIGRALLPIVGLALLAPLVGPVLYAAKNRAKGRADRKGDAALGAAGYLFVLSMYLSLVISAPESARSDPPALLSPAIEFFYGLPPLAGLLPPVVGAVLIYAVQRWIWR</sequence>
<organism evidence="3 4">
    <name type="scientific">Natranaeroarchaeum sulfidigenes</name>
    <dbReference type="NCBI Taxonomy" id="2784880"/>
    <lineage>
        <taxon>Archaea</taxon>
        <taxon>Methanobacteriati</taxon>
        <taxon>Methanobacteriota</taxon>
        <taxon>Stenosarchaea group</taxon>
        <taxon>Halobacteria</taxon>
        <taxon>Halobacteriales</taxon>
        <taxon>Natronoarchaeaceae</taxon>
        <taxon>Natranaeroarchaeum</taxon>
    </lineage>
</organism>
<dbReference type="Pfam" id="PF26243">
    <property type="entry name" value="DUF8056"/>
    <property type="match status" value="1"/>
</dbReference>
<dbReference type="RefSeq" id="WP_238479073.1">
    <property type="nucleotide sequence ID" value="NZ_CP064786.1"/>
</dbReference>
<feature type="domain" description="DUF8056" evidence="2">
    <location>
        <begin position="14"/>
        <end position="177"/>
    </location>
</feature>
<evidence type="ECO:0000256" key="1">
    <source>
        <dbReference type="SAM" id="Phobius"/>
    </source>
</evidence>
<feature type="transmembrane region" description="Helical" evidence="1">
    <location>
        <begin position="38"/>
        <end position="61"/>
    </location>
</feature>
<dbReference type="EMBL" id="CP064786">
    <property type="protein sequence ID" value="QSG01971.1"/>
    <property type="molecule type" value="Genomic_DNA"/>
</dbReference>
<dbReference type="GeneID" id="70684131"/>
<keyword evidence="1" id="KW-1133">Transmembrane helix</keyword>
<reference evidence="3" key="1">
    <citation type="submission" date="2020-11" db="EMBL/GenBank/DDBJ databases">
        <title>Carbohydrate-dependent, anaerobic sulfur respiration: A novel catabolism in halophilic archaea.</title>
        <authorList>
            <person name="Sorokin D.Y."/>
            <person name="Messina E."/>
            <person name="Smedile F."/>
            <person name="La Cono V."/>
            <person name="Hallsworth J.E."/>
            <person name="Yakimov M.M."/>
        </authorList>
    </citation>
    <scope>NUCLEOTIDE SEQUENCE</scope>
    <source>
        <strain evidence="3">AArc-S</strain>
    </source>
</reference>
<dbReference type="AlphaFoldDB" id="A0A897MNN6"/>
<evidence type="ECO:0000313" key="3">
    <source>
        <dbReference type="EMBL" id="QSG01971.1"/>
    </source>
</evidence>
<feature type="transmembrane region" description="Helical" evidence="1">
    <location>
        <begin position="150"/>
        <end position="173"/>
    </location>
</feature>
<dbReference type="Proteomes" id="UP000663586">
    <property type="component" value="Chromosome"/>
</dbReference>
<feature type="transmembrane region" description="Helical" evidence="1">
    <location>
        <begin position="73"/>
        <end position="97"/>
    </location>
</feature>
<keyword evidence="4" id="KW-1185">Reference proteome</keyword>
<name>A0A897MNN6_9EURY</name>
<keyword evidence="1" id="KW-0472">Membrane</keyword>
<accession>A0A897MNN6</accession>
<keyword evidence="1" id="KW-0812">Transmembrane</keyword>
<evidence type="ECO:0000313" key="4">
    <source>
        <dbReference type="Proteomes" id="UP000663586"/>
    </source>
</evidence>